<proteinExistence type="predicted"/>
<sequence length="414" mass="46935">MPAQQRDCIWSDLRSHPMRALTLGKLGRSNIDPFRAPRTSRMMQVFEFAVRASGEIENSAVPTSVRRLGAADSMPGPDPMSSTLETDPLVTIAIPTFNRATWLRDCVRLALMQSYPRFEVLVSDNASTDETALVLSQFKDERLRVVRQLKNVVATANWNACVAQARGEYIVFVPDDDRIAPWLLERCISVIRREPQVPIVMALGEARVVASGRTLPPLASRNFKTGVWDGLDILEEYLKQRITVQGCTTMLRSERLRASGGFPMGWPFAGDLARHLPLLLEGKAGFVNECCGSYSLHDATQTSHLALERHLDDIRKLVDLITHTAEERIKDERRRRQLQLQAKHFLARQAVGILISYRKRGAELSDLRPVLWKWQGRLVALRAQDFFNAMTLFCWLLLPAPLIAWLRSIKRNLM</sequence>
<dbReference type="AlphaFoldDB" id="A0A5S4Y9R0"/>
<dbReference type="CDD" id="cd00761">
    <property type="entry name" value="Glyco_tranf_GTA_type"/>
    <property type="match status" value="1"/>
</dbReference>
<comment type="caution">
    <text evidence="3">The sequence shown here is derived from an EMBL/GenBank/DDBJ whole genome shotgun (WGS) entry which is preliminary data.</text>
</comment>
<keyword evidence="1" id="KW-0472">Membrane</keyword>
<dbReference type="EMBL" id="VSTH01000298">
    <property type="protein sequence ID" value="TYO60758.1"/>
    <property type="molecule type" value="Genomic_DNA"/>
</dbReference>
<dbReference type="Gene3D" id="3.90.550.10">
    <property type="entry name" value="Spore Coat Polysaccharide Biosynthesis Protein SpsA, Chain A"/>
    <property type="match status" value="1"/>
</dbReference>
<dbReference type="InterPro" id="IPR001173">
    <property type="entry name" value="Glyco_trans_2-like"/>
</dbReference>
<feature type="domain" description="Glycosyltransferase 2-like" evidence="2">
    <location>
        <begin position="91"/>
        <end position="199"/>
    </location>
</feature>
<name>A0A5S4Y9R0_9BRAD</name>
<feature type="transmembrane region" description="Helical" evidence="1">
    <location>
        <begin position="386"/>
        <end position="406"/>
    </location>
</feature>
<keyword evidence="3" id="KW-0808">Transferase</keyword>
<protein>
    <submittedName>
        <fullName evidence="3">Glycosyltransferase family 2 protein</fullName>
    </submittedName>
</protein>
<evidence type="ECO:0000256" key="1">
    <source>
        <dbReference type="SAM" id="Phobius"/>
    </source>
</evidence>
<dbReference type="InterPro" id="IPR050834">
    <property type="entry name" value="Glycosyltransf_2"/>
</dbReference>
<dbReference type="PANTHER" id="PTHR43685">
    <property type="entry name" value="GLYCOSYLTRANSFERASE"/>
    <property type="match status" value="1"/>
</dbReference>
<evidence type="ECO:0000259" key="2">
    <source>
        <dbReference type="Pfam" id="PF00535"/>
    </source>
</evidence>
<keyword evidence="1" id="KW-1133">Transmembrane helix</keyword>
<organism evidence="3 4">
    <name type="scientific">Bradyrhizobium hipponense</name>
    <dbReference type="NCBI Taxonomy" id="2605638"/>
    <lineage>
        <taxon>Bacteria</taxon>
        <taxon>Pseudomonadati</taxon>
        <taxon>Pseudomonadota</taxon>
        <taxon>Alphaproteobacteria</taxon>
        <taxon>Hyphomicrobiales</taxon>
        <taxon>Nitrobacteraceae</taxon>
        <taxon>Bradyrhizobium</taxon>
    </lineage>
</organism>
<keyword evidence="1" id="KW-0812">Transmembrane</keyword>
<gene>
    <name evidence="3" type="ORF">FXV83_42100</name>
</gene>
<accession>A0A5S4Y9R0</accession>
<evidence type="ECO:0000313" key="3">
    <source>
        <dbReference type="EMBL" id="TYO60758.1"/>
    </source>
</evidence>
<dbReference type="GO" id="GO:0016740">
    <property type="term" value="F:transferase activity"/>
    <property type="evidence" value="ECO:0007669"/>
    <property type="project" value="UniProtKB-KW"/>
</dbReference>
<dbReference type="InterPro" id="IPR029044">
    <property type="entry name" value="Nucleotide-diphossugar_trans"/>
</dbReference>
<evidence type="ECO:0000313" key="4">
    <source>
        <dbReference type="Proteomes" id="UP000324797"/>
    </source>
</evidence>
<dbReference type="Pfam" id="PF00535">
    <property type="entry name" value="Glycos_transf_2"/>
    <property type="match status" value="1"/>
</dbReference>
<dbReference type="PANTHER" id="PTHR43685:SF2">
    <property type="entry name" value="GLYCOSYLTRANSFERASE 2-LIKE DOMAIN-CONTAINING PROTEIN"/>
    <property type="match status" value="1"/>
</dbReference>
<reference evidence="3 4" key="1">
    <citation type="submission" date="2019-08" db="EMBL/GenBank/DDBJ databases">
        <title>Bradyrhizobium hipponensis sp. nov., a rhizobium isolated from a Lupinus angustifolius root nodule in Tunisia.</title>
        <authorList>
            <person name="Off K."/>
            <person name="Rejili M."/>
            <person name="Mars M."/>
            <person name="Brachmann A."/>
            <person name="Marin M."/>
        </authorList>
    </citation>
    <scope>NUCLEOTIDE SEQUENCE [LARGE SCALE GENOMIC DNA]</scope>
    <source>
        <strain evidence="4">aSej3</strain>
    </source>
</reference>
<keyword evidence="4" id="KW-1185">Reference proteome</keyword>
<dbReference type="Proteomes" id="UP000324797">
    <property type="component" value="Unassembled WGS sequence"/>
</dbReference>
<dbReference type="SUPFAM" id="SSF53448">
    <property type="entry name" value="Nucleotide-diphospho-sugar transferases"/>
    <property type="match status" value="1"/>
</dbReference>